<feature type="domain" description="Tail specific protease" evidence="11">
    <location>
        <begin position="854"/>
        <end position="1045"/>
    </location>
</feature>
<sequence>MRKLTTLILSSLFFLQASAMDDARMMRYPDINGNLVAFVYAGDIWTVNANGGSAKRITSHRGIELFPKISPDGKWIAFSAEYSGSRQIWVMPSGGGTARQLTFYNPVGEMPPRGGFDNVVLDWTPDSKHILFRANRTSFGDRNGRYFTVSIDGGFEEPLPIVNGGFATFSPDGSQLCFTPVDREFRTWKRYKGGRATDLWTYDLSNDHSQQITQWTGSDQWPVWHGNNIFYASDRDTRLNIWRHNVTTGENEQITRHSDFDVMWPSGRNGKLVYENGGYLYVLDLASGSSRKITVAIHYDNPNLQPYFKNVKEFIGSYSLSPSGKRALFEARGDIYSVPVEKGEIRNLTNTQGIREISPVWSPDGKQIAYYSDATGEYELYILENKEGATPRQVTHGSAAWKHTAEWSPRSTHLLYSDRTMKLWLVDVATGRQTAIDEATAEEIRDYSFSPDGDWIAYSKSSPNYQSALWVYQLSSGRKYQLTDATFSDSNPVFSRDGKFLFFLSNRDFNLAFSSFEFDYLYNNATRIYSLPLRDDGTTLTPYKEDKEPYGGEKDDNAKKNGIKSTAKEKDRDSDSKLSEEIKVKIDIDNARNRIQALPLQPGNYRIIGAVEEGLLYATGNKIMRYNINEEKAEDILDETGYGILAADGKSFIYRRGNNYGVAKNQTGQAAGTGTINLDNLNMKIDPRAEWNQIYADAFRIFRDYFYVNNLHGVDWKGIRKSYGALLPYVPSRFDLDYILNEIVSETNTGHAYVDWGDIARVDHINGGLLGAELEADLSTGRYKIRKIYPGENWNESRRSPLTESGINVKEGDYIIRINGQELTTAQNPYELLENMGDRHIELTVNNSPSASGAKSYNVKTITSEQELRYMDWVNQRREMVDRLSGGKIGYIHVPNTAVEGNRELFRGMYAYHHKEALIIDDRYNGGGFIPDRMIDLLNRRTLVYWHRNGLPQPMKTPGIAHDGPKAMLINGYSSSGGDAFPYFFRKTGEGKLIGTRTWGGLVGISGNARLVDGGYISVPRFGIYDQTGEWIIEGIGVYPDIEVIDRPEELAKGNDPSIEKAVEVLLEELKTNPRPQVTVPAPPNRSQWIEVEIE</sequence>
<dbReference type="PANTHER" id="PTHR43253:SF1">
    <property type="entry name" value="TRICORN PROTEASE HOMOLOG 2-RELATED"/>
    <property type="match status" value="1"/>
</dbReference>
<feature type="signal peptide" evidence="10">
    <location>
        <begin position="1"/>
        <end position="19"/>
    </location>
</feature>
<dbReference type="GO" id="GO:0008236">
    <property type="term" value="F:serine-type peptidase activity"/>
    <property type="evidence" value="ECO:0007669"/>
    <property type="project" value="UniProtKB-UniRule"/>
</dbReference>
<dbReference type="Pfam" id="PF26550">
    <property type="entry name" value="Tricorn_2nd"/>
    <property type="match status" value="1"/>
</dbReference>
<dbReference type="InterPro" id="IPR005151">
    <property type="entry name" value="Tail-specific_protease"/>
</dbReference>
<evidence type="ECO:0000313" key="13">
    <source>
        <dbReference type="Proteomes" id="UP000187464"/>
    </source>
</evidence>
<dbReference type="Gene3D" id="2.130.10.10">
    <property type="entry name" value="YVTN repeat-like/Quinoprotein amine dehydrogenase"/>
    <property type="match status" value="1"/>
</dbReference>
<dbReference type="Pfam" id="PF14685">
    <property type="entry name" value="PDZ_Tricorn"/>
    <property type="match status" value="1"/>
</dbReference>
<dbReference type="PIRSF" id="PIRSF036421">
    <property type="entry name" value="Tricorn_protease"/>
    <property type="match status" value="1"/>
</dbReference>
<reference evidence="12 13" key="1">
    <citation type="submission" date="2016-08" db="EMBL/GenBank/DDBJ databases">
        <authorList>
            <person name="Seilhamer J.J."/>
        </authorList>
    </citation>
    <scope>NUCLEOTIDE SEQUENCE [LARGE SCALE GENOMIC DNA]</scope>
    <source>
        <strain evidence="12">M3/6</strain>
    </source>
</reference>
<dbReference type="Proteomes" id="UP000187464">
    <property type="component" value="Chromosome I"/>
</dbReference>
<dbReference type="Pfam" id="PF14684">
    <property type="entry name" value="Tricorn_C1"/>
    <property type="match status" value="1"/>
</dbReference>
<dbReference type="GO" id="GO:0005737">
    <property type="term" value="C:cytoplasm"/>
    <property type="evidence" value="ECO:0007669"/>
    <property type="project" value="UniProtKB-SubCell"/>
</dbReference>
<comment type="subcellular location">
    <subcellularLocation>
        <location evidence="1 7">Cytoplasm</location>
    </subcellularLocation>
</comment>
<dbReference type="STRING" id="1642647.PSM36_1433"/>
<dbReference type="PANTHER" id="PTHR43253">
    <property type="entry name" value="TRICORN PROTEASE HOMOLOG 2-RELATED"/>
    <property type="match status" value="1"/>
</dbReference>
<comment type="similarity">
    <text evidence="2 7">Belongs to the peptidase S41B family.</text>
</comment>
<feature type="active site" description="Charge relay system" evidence="8">
    <location>
        <position position="1034"/>
    </location>
</feature>
<evidence type="ECO:0000256" key="3">
    <source>
        <dbReference type="ARBA" id="ARBA00022490"/>
    </source>
</evidence>
<gene>
    <name evidence="12" type="ORF">PSM36_1433</name>
</gene>
<evidence type="ECO:0000256" key="7">
    <source>
        <dbReference type="PIRNR" id="PIRNR036421"/>
    </source>
</evidence>
<dbReference type="Gene3D" id="3.90.226.10">
    <property type="entry name" value="2-enoyl-CoA Hydratase, Chain A, domain 1"/>
    <property type="match status" value="1"/>
</dbReference>
<dbReference type="InterPro" id="IPR029414">
    <property type="entry name" value="Tricorn_PDZ"/>
</dbReference>
<comment type="function">
    <text evidence="7">Degrades oligopeptides.</text>
</comment>
<evidence type="ECO:0000256" key="1">
    <source>
        <dbReference type="ARBA" id="ARBA00004496"/>
    </source>
</evidence>
<dbReference type="KEGG" id="psac:PSM36_1433"/>
<evidence type="ECO:0000256" key="6">
    <source>
        <dbReference type="ARBA" id="ARBA00022825"/>
    </source>
</evidence>
<name>A0A1R3T8I4_9BACT</name>
<dbReference type="AlphaFoldDB" id="A0A1R3T8I4"/>
<dbReference type="InterPro" id="IPR028204">
    <property type="entry name" value="Tricorn_C1"/>
</dbReference>
<dbReference type="InterPro" id="IPR012393">
    <property type="entry name" value="Tricorn_protease"/>
</dbReference>
<evidence type="ECO:0000256" key="5">
    <source>
        <dbReference type="ARBA" id="ARBA00022801"/>
    </source>
</evidence>
<feature type="active site" description="Nucleophile" evidence="8">
    <location>
        <position position="976"/>
    </location>
</feature>
<dbReference type="Gene3D" id="2.120.10.60">
    <property type="entry name" value="Tricorn protease N-terminal domain"/>
    <property type="match status" value="1"/>
</dbReference>
<dbReference type="InterPro" id="IPR036034">
    <property type="entry name" value="PDZ_sf"/>
</dbReference>
<evidence type="ECO:0000259" key="11">
    <source>
        <dbReference type="SMART" id="SM00245"/>
    </source>
</evidence>
<protein>
    <recommendedName>
        <fullName evidence="7">Tricorn protease homolog</fullName>
        <ecNumber evidence="7">3.4.21.-</ecNumber>
    </recommendedName>
</protein>
<keyword evidence="5 7" id="KW-0378">Hydrolase</keyword>
<feature type="region of interest" description="Disordered" evidence="9">
    <location>
        <begin position="540"/>
        <end position="576"/>
    </location>
</feature>
<dbReference type="GO" id="GO:0006508">
    <property type="term" value="P:proteolysis"/>
    <property type="evidence" value="ECO:0007669"/>
    <property type="project" value="UniProtKB-UniRule"/>
</dbReference>
<dbReference type="SUPFAM" id="SSF82171">
    <property type="entry name" value="DPP6 N-terminal domain-like"/>
    <property type="match status" value="1"/>
</dbReference>
<dbReference type="Gene3D" id="3.30.750.44">
    <property type="match status" value="1"/>
</dbReference>
<dbReference type="EMBL" id="LT605205">
    <property type="protein sequence ID" value="SCD20255.1"/>
    <property type="molecule type" value="Genomic_DNA"/>
</dbReference>
<feature type="active site" description="Charge relay system" evidence="8">
    <location>
        <position position="751"/>
    </location>
</feature>
<dbReference type="InterPro" id="IPR029045">
    <property type="entry name" value="ClpP/crotonase-like_dom_sf"/>
</dbReference>
<evidence type="ECO:0000256" key="10">
    <source>
        <dbReference type="SAM" id="SignalP"/>
    </source>
</evidence>
<dbReference type="InterPro" id="IPR015943">
    <property type="entry name" value="WD40/YVTN_repeat-like_dom_sf"/>
</dbReference>
<dbReference type="EC" id="3.4.21.-" evidence="7"/>
<proteinExistence type="inferred from homology"/>
<keyword evidence="10" id="KW-0732">Signal</keyword>
<dbReference type="CDD" id="cd07562">
    <property type="entry name" value="Peptidase_S41_TRI"/>
    <property type="match status" value="1"/>
</dbReference>
<dbReference type="Pfam" id="PF26549">
    <property type="entry name" value="Tricorn_N"/>
    <property type="match status" value="1"/>
</dbReference>
<dbReference type="Gene3D" id="2.30.42.10">
    <property type="match status" value="1"/>
</dbReference>
<dbReference type="RefSeq" id="WP_076930158.1">
    <property type="nucleotide sequence ID" value="NZ_LT605205.1"/>
</dbReference>
<dbReference type="SUPFAM" id="SSF52096">
    <property type="entry name" value="ClpP/crotonase"/>
    <property type="match status" value="1"/>
</dbReference>
<evidence type="ECO:0000256" key="8">
    <source>
        <dbReference type="PIRSR" id="PIRSR036421-1"/>
    </source>
</evidence>
<organism evidence="12 13">
    <name type="scientific">Proteiniphilum saccharofermentans</name>
    <dbReference type="NCBI Taxonomy" id="1642647"/>
    <lineage>
        <taxon>Bacteria</taxon>
        <taxon>Pseudomonadati</taxon>
        <taxon>Bacteroidota</taxon>
        <taxon>Bacteroidia</taxon>
        <taxon>Bacteroidales</taxon>
        <taxon>Dysgonomonadaceae</taxon>
        <taxon>Proteiniphilum</taxon>
    </lineage>
</organism>
<dbReference type="SMART" id="SM00245">
    <property type="entry name" value="TSPc"/>
    <property type="match status" value="1"/>
</dbReference>
<keyword evidence="4 7" id="KW-0645">Protease</keyword>
<evidence type="ECO:0000256" key="2">
    <source>
        <dbReference type="ARBA" id="ARBA00008524"/>
    </source>
</evidence>
<evidence type="ECO:0000256" key="9">
    <source>
        <dbReference type="SAM" id="MobiDB-lite"/>
    </source>
</evidence>
<feature type="compositionally biased region" description="Basic and acidic residues" evidence="9">
    <location>
        <begin position="566"/>
        <end position="576"/>
    </location>
</feature>
<feature type="chain" id="PRO_5012932742" description="Tricorn protease homolog" evidence="10">
    <location>
        <begin position="20"/>
        <end position="1095"/>
    </location>
</feature>
<dbReference type="Pfam" id="PF03572">
    <property type="entry name" value="Peptidase_S41"/>
    <property type="match status" value="1"/>
</dbReference>
<feature type="compositionally biased region" description="Basic and acidic residues" evidence="9">
    <location>
        <begin position="540"/>
        <end position="559"/>
    </location>
</feature>
<keyword evidence="13" id="KW-1185">Reference proteome</keyword>
<keyword evidence="6 7" id="KW-0720">Serine protease</keyword>
<keyword evidence="3 7" id="KW-0963">Cytoplasm</keyword>
<dbReference type="SUPFAM" id="SSF50156">
    <property type="entry name" value="PDZ domain-like"/>
    <property type="match status" value="1"/>
</dbReference>
<evidence type="ECO:0000256" key="4">
    <source>
        <dbReference type="ARBA" id="ARBA00022670"/>
    </source>
</evidence>
<accession>A0A1R3T8I4</accession>
<evidence type="ECO:0000313" key="12">
    <source>
        <dbReference type="EMBL" id="SCD20255.1"/>
    </source>
</evidence>